<reference evidence="2" key="2">
    <citation type="submission" date="2023-05" db="EMBL/GenBank/DDBJ databases">
        <authorList>
            <person name="Schelkunov M.I."/>
        </authorList>
    </citation>
    <scope>NUCLEOTIDE SEQUENCE</scope>
    <source>
        <strain evidence="2">Hsosn_3</strain>
        <tissue evidence="2">Leaf</tissue>
    </source>
</reference>
<dbReference type="AlphaFoldDB" id="A0AAD8MK54"/>
<sequence>MGLLKAFGKRLTAFGGVVINKMDENNGTVNLVAKMVQSGAAFARQFRKNEAVLDEKILKCGRHRAVPRAWCTGRKSWFTDPCSQIHAQIVNSLTCTIFIYIILDYVVMICFTLINRPPNSYLYSLPTTISFRRDTHFIQEKE</sequence>
<keyword evidence="1" id="KW-1133">Transmembrane helix</keyword>
<dbReference type="Proteomes" id="UP001237642">
    <property type="component" value="Unassembled WGS sequence"/>
</dbReference>
<feature type="transmembrane region" description="Helical" evidence="1">
    <location>
        <begin position="93"/>
        <end position="114"/>
    </location>
</feature>
<evidence type="ECO:0000313" key="3">
    <source>
        <dbReference type="Proteomes" id="UP001237642"/>
    </source>
</evidence>
<name>A0AAD8MK54_9APIA</name>
<reference evidence="2" key="1">
    <citation type="submission" date="2023-02" db="EMBL/GenBank/DDBJ databases">
        <title>Genome of toxic invasive species Heracleum sosnowskyi carries increased number of genes despite the absence of recent whole-genome duplications.</title>
        <authorList>
            <person name="Schelkunov M."/>
            <person name="Shtratnikova V."/>
            <person name="Makarenko M."/>
            <person name="Klepikova A."/>
            <person name="Omelchenko D."/>
            <person name="Novikova G."/>
            <person name="Obukhova E."/>
            <person name="Bogdanov V."/>
            <person name="Penin A."/>
            <person name="Logacheva M."/>
        </authorList>
    </citation>
    <scope>NUCLEOTIDE SEQUENCE</scope>
    <source>
        <strain evidence="2">Hsosn_3</strain>
        <tissue evidence="2">Leaf</tissue>
    </source>
</reference>
<dbReference type="EMBL" id="JAUIZM010000007">
    <property type="protein sequence ID" value="KAK1375048.1"/>
    <property type="molecule type" value="Genomic_DNA"/>
</dbReference>
<organism evidence="2 3">
    <name type="scientific">Heracleum sosnowskyi</name>
    <dbReference type="NCBI Taxonomy" id="360622"/>
    <lineage>
        <taxon>Eukaryota</taxon>
        <taxon>Viridiplantae</taxon>
        <taxon>Streptophyta</taxon>
        <taxon>Embryophyta</taxon>
        <taxon>Tracheophyta</taxon>
        <taxon>Spermatophyta</taxon>
        <taxon>Magnoliopsida</taxon>
        <taxon>eudicotyledons</taxon>
        <taxon>Gunneridae</taxon>
        <taxon>Pentapetalae</taxon>
        <taxon>asterids</taxon>
        <taxon>campanulids</taxon>
        <taxon>Apiales</taxon>
        <taxon>Apiaceae</taxon>
        <taxon>Apioideae</taxon>
        <taxon>apioid superclade</taxon>
        <taxon>Tordylieae</taxon>
        <taxon>Tordyliinae</taxon>
        <taxon>Heracleum</taxon>
    </lineage>
</organism>
<gene>
    <name evidence="2" type="ORF">POM88_031241</name>
</gene>
<comment type="caution">
    <text evidence="2">The sequence shown here is derived from an EMBL/GenBank/DDBJ whole genome shotgun (WGS) entry which is preliminary data.</text>
</comment>
<accession>A0AAD8MK54</accession>
<evidence type="ECO:0000256" key="1">
    <source>
        <dbReference type="SAM" id="Phobius"/>
    </source>
</evidence>
<keyword evidence="1" id="KW-0812">Transmembrane</keyword>
<keyword evidence="3" id="KW-1185">Reference proteome</keyword>
<evidence type="ECO:0000313" key="2">
    <source>
        <dbReference type="EMBL" id="KAK1375048.1"/>
    </source>
</evidence>
<proteinExistence type="predicted"/>
<protein>
    <submittedName>
        <fullName evidence="2">Uncharacterized protein</fullName>
    </submittedName>
</protein>
<keyword evidence="1" id="KW-0472">Membrane</keyword>